<organism evidence="1">
    <name type="scientific">marine metagenome</name>
    <dbReference type="NCBI Taxonomy" id="408172"/>
    <lineage>
        <taxon>unclassified sequences</taxon>
        <taxon>metagenomes</taxon>
        <taxon>ecological metagenomes</taxon>
    </lineage>
</organism>
<dbReference type="EMBL" id="UINC01018244">
    <property type="protein sequence ID" value="SVA76453.1"/>
    <property type="molecule type" value="Genomic_DNA"/>
</dbReference>
<protein>
    <submittedName>
        <fullName evidence="1">Uncharacterized protein</fullName>
    </submittedName>
</protein>
<gene>
    <name evidence="1" type="ORF">METZ01_LOCUS129307</name>
</gene>
<name>A0A381YIX7_9ZZZZ</name>
<reference evidence="1" key="1">
    <citation type="submission" date="2018-05" db="EMBL/GenBank/DDBJ databases">
        <authorList>
            <person name="Lanie J.A."/>
            <person name="Ng W.-L."/>
            <person name="Kazmierczak K.M."/>
            <person name="Andrzejewski T.M."/>
            <person name="Davidsen T.M."/>
            <person name="Wayne K.J."/>
            <person name="Tettelin H."/>
            <person name="Glass J.I."/>
            <person name="Rusch D."/>
            <person name="Podicherti R."/>
            <person name="Tsui H.-C.T."/>
            <person name="Winkler M.E."/>
        </authorList>
    </citation>
    <scope>NUCLEOTIDE SEQUENCE</scope>
</reference>
<dbReference type="AlphaFoldDB" id="A0A381YIX7"/>
<accession>A0A381YIX7</accession>
<proteinExistence type="predicted"/>
<sequence>MIDTIKLKLNRLVVKDSAELKINNFPEELSNTFPNIGYNLFSTESGNKYYGKSAFFNGENFHLDVIHYGSFIHLSIPKYLVADHNYYNVSQAEARRCFNRINDDLIKHGLQTDILKSQLCRIDLFIDISTKFPFNYYKPLFEKLHGNRLKYTTWGTTVYFSNSRWEISIYDKKGQLKGKRIEIPDMPENVMRFEIKLKGKLKCNEVLKMVTLNELLNSWNSLMPLFKKILTESIFSVYSPSQETQNSIPRYIELTENHFNTNNRLWFNKMCRELGEHRYFSFFENEDDILSFLKNFMPHYSPNRMVNNMRKSFFKVERYLNEGTTTNEMFNEIYSSITSYQ</sequence>
<evidence type="ECO:0000313" key="1">
    <source>
        <dbReference type="EMBL" id="SVA76453.1"/>
    </source>
</evidence>